<dbReference type="OrthoDB" id="5019088at2"/>
<reference evidence="2 3" key="1">
    <citation type="submission" date="2015-10" db="EMBL/GenBank/DDBJ databases">
        <title>Mycobacterium gordonae draft genome assembly.</title>
        <authorList>
            <person name="Ustinova V."/>
            <person name="Smirnova T."/>
            <person name="Blagodatskikh K."/>
            <person name="Varlamov D."/>
            <person name="Larionova E."/>
            <person name="Chernousova L."/>
        </authorList>
    </citation>
    <scope>NUCLEOTIDE SEQUENCE [LARGE SCALE GENOMIC DNA]</scope>
    <source>
        <strain evidence="2 3">CTRI 14-8773</strain>
    </source>
</reference>
<protein>
    <submittedName>
        <fullName evidence="2">Uncharacterized protein</fullName>
    </submittedName>
</protein>
<name>A0A0Q2XER6_MYCGO</name>
<gene>
    <name evidence="2" type="ORF">AO501_30955</name>
</gene>
<dbReference type="EMBL" id="LKTM01000074">
    <property type="protein sequence ID" value="KQH79708.1"/>
    <property type="molecule type" value="Genomic_DNA"/>
</dbReference>
<evidence type="ECO:0000313" key="3">
    <source>
        <dbReference type="Proteomes" id="UP000051677"/>
    </source>
</evidence>
<feature type="region of interest" description="Disordered" evidence="1">
    <location>
        <begin position="22"/>
        <end position="46"/>
    </location>
</feature>
<dbReference type="Proteomes" id="UP000051677">
    <property type="component" value="Unassembled WGS sequence"/>
</dbReference>
<organism evidence="2 3">
    <name type="scientific">Mycobacterium gordonae</name>
    <dbReference type="NCBI Taxonomy" id="1778"/>
    <lineage>
        <taxon>Bacteria</taxon>
        <taxon>Bacillati</taxon>
        <taxon>Actinomycetota</taxon>
        <taxon>Actinomycetes</taxon>
        <taxon>Mycobacteriales</taxon>
        <taxon>Mycobacteriaceae</taxon>
        <taxon>Mycobacterium</taxon>
    </lineage>
</organism>
<dbReference type="AlphaFoldDB" id="A0A0Q2XER6"/>
<comment type="caution">
    <text evidence="2">The sequence shown here is derived from an EMBL/GenBank/DDBJ whole genome shotgun (WGS) entry which is preliminary data.</text>
</comment>
<evidence type="ECO:0000313" key="2">
    <source>
        <dbReference type="EMBL" id="KQH79708.1"/>
    </source>
</evidence>
<accession>A0A0Q2XER6</accession>
<proteinExistence type="predicted"/>
<evidence type="ECO:0000256" key="1">
    <source>
        <dbReference type="SAM" id="MobiDB-lite"/>
    </source>
</evidence>
<feature type="compositionally biased region" description="Basic and acidic residues" evidence="1">
    <location>
        <begin position="36"/>
        <end position="46"/>
    </location>
</feature>
<sequence length="120" mass="13853">MREHAVIRNHSSEPVFNLHVEHESTKGKNHFTQEYQPERDTDDDNHFHPYLGIPFRDTPVLGPGQATADINIVNMHDTTGPFNELVVFTFTDARGARWRRIGSRQPVRILGEYDSMIRQA</sequence>